<keyword evidence="7" id="KW-1185">Reference proteome</keyword>
<evidence type="ECO:0000313" key="6">
    <source>
        <dbReference type="EMBL" id="KAB7494896.1"/>
    </source>
</evidence>
<comment type="similarity">
    <text evidence="1">Belongs to the ABC transporter superfamily.</text>
</comment>
<dbReference type="GO" id="GO:0005524">
    <property type="term" value="F:ATP binding"/>
    <property type="evidence" value="ECO:0007669"/>
    <property type="project" value="UniProtKB-KW"/>
</dbReference>
<dbReference type="PANTHER" id="PTHR42711:SF5">
    <property type="entry name" value="ABC TRANSPORTER ATP-BINDING PROTEIN NATA"/>
    <property type="match status" value="1"/>
</dbReference>
<protein>
    <submittedName>
        <fullName evidence="6">ABC transporter A family member 3</fullName>
    </submittedName>
</protein>
<keyword evidence="3" id="KW-0547">Nucleotide-binding</keyword>
<evidence type="ECO:0000256" key="5">
    <source>
        <dbReference type="SAM" id="MobiDB-lite"/>
    </source>
</evidence>
<evidence type="ECO:0000256" key="3">
    <source>
        <dbReference type="ARBA" id="ARBA00022741"/>
    </source>
</evidence>
<evidence type="ECO:0000256" key="1">
    <source>
        <dbReference type="ARBA" id="ARBA00005417"/>
    </source>
</evidence>
<dbReference type="SUPFAM" id="SSF52540">
    <property type="entry name" value="P-loop containing nucleoside triphosphate hydrolases"/>
    <property type="match status" value="1"/>
</dbReference>
<feature type="compositionally biased region" description="Low complexity" evidence="5">
    <location>
        <begin position="250"/>
        <end position="261"/>
    </location>
</feature>
<comment type="caution">
    <text evidence="6">The sequence shown here is derived from an EMBL/GenBank/DDBJ whole genome shotgun (WGS) entry which is preliminary data.</text>
</comment>
<dbReference type="InterPro" id="IPR027417">
    <property type="entry name" value="P-loop_NTPase"/>
</dbReference>
<dbReference type="EMBL" id="SEYY01023367">
    <property type="protein sequence ID" value="KAB7494896.1"/>
    <property type="molecule type" value="Genomic_DNA"/>
</dbReference>
<dbReference type="AlphaFoldDB" id="A0A5N5SLL8"/>
<dbReference type="PANTHER" id="PTHR42711">
    <property type="entry name" value="ABC TRANSPORTER ATP-BINDING PROTEIN"/>
    <property type="match status" value="1"/>
</dbReference>
<organism evidence="6 7">
    <name type="scientific">Armadillidium nasatum</name>
    <dbReference type="NCBI Taxonomy" id="96803"/>
    <lineage>
        <taxon>Eukaryota</taxon>
        <taxon>Metazoa</taxon>
        <taxon>Ecdysozoa</taxon>
        <taxon>Arthropoda</taxon>
        <taxon>Crustacea</taxon>
        <taxon>Multicrustacea</taxon>
        <taxon>Malacostraca</taxon>
        <taxon>Eumalacostraca</taxon>
        <taxon>Peracarida</taxon>
        <taxon>Isopoda</taxon>
        <taxon>Oniscidea</taxon>
        <taxon>Crinocheta</taxon>
        <taxon>Armadillidiidae</taxon>
        <taxon>Armadillidium</taxon>
    </lineage>
</organism>
<dbReference type="Gene3D" id="3.40.50.300">
    <property type="entry name" value="P-loop containing nucleotide triphosphate hydrolases"/>
    <property type="match status" value="1"/>
</dbReference>
<name>A0A5N5SLL8_9CRUS</name>
<keyword evidence="2" id="KW-0813">Transport</keyword>
<dbReference type="Proteomes" id="UP000326759">
    <property type="component" value="Unassembled WGS sequence"/>
</dbReference>
<dbReference type="InterPro" id="IPR050763">
    <property type="entry name" value="ABC_transporter_ATP-binding"/>
</dbReference>
<gene>
    <name evidence="6" type="primary">ABCA3_0</name>
    <name evidence="6" type="ORF">Anas_04871</name>
</gene>
<feature type="compositionally biased region" description="Polar residues" evidence="5">
    <location>
        <begin position="262"/>
        <end position="275"/>
    </location>
</feature>
<evidence type="ECO:0000256" key="4">
    <source>
        <dbReference type="ARBA" id="ARBA00022840"/>
    </source>
</evidence>
<evidence type="ECO:0000313" key="7">
    <source>
        <dbReference type="Proteomes" id="UP000326759"/>
    </source>
</evidence>
<reference evidence="6 7" key="1">
    <citation type="journal article" date="2019" name="PLoS Biol.">
        <title>Sex chromosomes control vertical transmission of feminizing Wolbachia symbionts in an isopod.</title>
        <authorList>
            <person name="Becking T."/>
            <person name="Chebbi M.A."/>
            <person name="Giraud I."/>
            <person name="Moumen B."/>
            <person name="Laverre T."/>
            <person name="Caubet Y."/>
            <person name="Peccoud J."/>
            <person name="Gilbert C."/>
            <person name="Cordaux R."/>
        </authorList>
    </citation>
    <scope>NUCLEOTIDE SEQUENCE [LARGE SCALE GENOMIC DNA]</scope>
    <source>
        <strain evidence="6">ANa2</strain>
        <tissue evidence="6">Whole body excluding digestive tract and cuticle</tissue>
    </source>
</reference>
<feature type="region of interest" description="Disordered" evidence="5">
    <location>
        <begin position="200"/>
        <end position="227"/>
    </location>
</feature>
<keyword evidence="4" id="KW-0067">ATP-binding</keyword>
<feature type="non-terminal residue" evidence="6">
    <location>
        <position position="1"/>
    </location>
</feature>
<dbReference type="OrthoDB" id="6435757at2759"/>
<evidence type="ECO:0000256" key="2">
    <source>
        <dbReference type="ARBA" id="ARBA00022448"/>
    </source>
</evidence>
<sequence>DIFLFNFQRVQETILKLDLNHFKNKLIKYLDKDVARRTALAKAVIGGPKILLIDDSYEDNIFQCRKTLRSVIRSACSKDCTVIILSKGFEEAEFLSERLATFEGGRIVHIGNIKAQDESILPVYQQLGLHPSRHSSYSSTNNSLINEIPNVIFTEDDSCSSLTFPVFDKPRSQRENLYDNNQREVNDNFYQCHRRTLSNRMRRGSGGSKLTPCSTPQPPRTPPEVQQCKPKLKSLEDVHLFCDGNPPHLSSSSKTPTFTKSQDYFPNISQRSSDSVNKDSLVEDYLKTQNETSKSRGMIDRIH</sequence>
<proteinExistence type="inferred from homology"/>
<feature type="region of interest" description="Disordered" evidence="5">
    <location>
        <begin position="243"/>
        <end position="278"/>
    </location>
</feature>
<accession>A0A5N5SLL8</accession>